<dbReference type="Pfam" id="PF18941">
    <property type="entry name" value="DUF5688"/>
    <property type="match status" value="1"/>
</dbReference>
<dbReference type="AlphaFoldDB" id="A0A7X2TC51"/>
<comment type="caution">
    <text evidence="1">The sequence shown here is derived from an EMBL/GenBank/DDBJ whole genome shotgun (WGS) entry which is preliminary data.</text>
</comment>
<evidence type="ECO:0000313" key="2">
    <source>
        <dbReference type="Proteomes" id="UP000429958"/>
    </source>
</evidence>
<proteinExistence type="predicted"/>
<evidence type="ECO:0000313" key="1">
    <source>
        <dbReference type="EMBL" id="MSS36517.1"/>
    </source>
</evidence>
<protein>
    <submittedName>
        <fullName evidence="1">Uncharacterized protein</fullName>
    </submittedName>
</protein>
<dbReference type="Proteomes" id="UP000429958">
    <property type="component" value="Unassembled WGS sequence"/>
</dbReference>
<gene>
    <name evidence="1" type="ORF">FYJ39_08025</name>
</gene>
<keyword evidence="2" id="KW-1185">Reference proteome</keyword>
<accession>A0A7X2TC51</accession>
<dbReference type="EMBL" id="VUMD01000006">
    <property type="protein sequence ID" value="MSS36517.1"/>
    <property type="molecule type" value="Genomic_DNA"/>
</dbReference>
<dbReference type="RefSeq" id="WP_154471961.1">
    <property type="nucleotide sequence ID" value="NZ_VUMD01000006.1"/>
</dbReference>
<sequence>MILFHEMMKPQNLSLRVVEYESQKEWLDRIPHKRMEDLALFMTCREQQTDDTVVHLHVTEDICKTMNLDVTEAFQIAEQNMMKEMVFMKLEEMMPCPSLVDTIFSVLTTKSGVSGTALIGCPEALKTVYEQFHDGFYVLPSSVHEVLVAPLNVQTYGLNAEAWLNIVQEANREVVSPEDRLSDNVYMFDGRILRSVVAKKE</sequence>
<dbReference type="InterPro" id="IPR043743">
    <property type="entry name" value="DUF5688"/>
</dbReference>
<name>A0A7X2TC51_9CLOT</name>
<reference evidence="1 2" key="1">
    <citation type="submission" date="2019-08" db="EMBL/GenBank/DDBJ databases">
        <title>In-depth cultivation of the pig gut microbiome towards novel bacterial diversity and tailored functional studies.</title>
        <authorList>
            <person name="Wylensek D."/>
            <person name="Hitch T.C.A."/>
            <person name="Clavel T."/>
        </authorList>
    </citation>
    <scope>NUCLEOTIDE SEQUENCE [LARGE SCALE GENOMIC DNA]</scope>
    <source>
        <strain evidence="1 2">WCA-389-WT-23D1</strain>
    </source>
</reference>
<organism evidence="1 2">
    <name type="scientific">Clostridium porci</name>
    <dbReference type="NCBI Taxonomy" id="2605778"/>
    <lineage>
        <taxon>Bacteria</taxon>
        <taxon>Bacillati</taxon>
        <taxon>Bacillota</taxon>
        <taxon>Clostridia</taxon>
        <taxon>Eubacteriales</taxon>
        <taxon>Clostridiaceae</taxon>
        <taxon>Clostridium</taxon>
    </lineage>
</organism>